<keyword evidence="2" id="KW-1185">Reference proteome</keyword>
<evidence type="ECO:0000313" key="1">
    <source>
        <dbReference type="EMBL" id="KAL0578380.1"/>
    </source>
</evidence>
<dbReference type="EMBL" id="JBAHYK010000101">
    <property type="protein sequence ID" value="KAL0578380.1"/>
    <property type="molecule type" value="Genomic_DNA"/>
</dbReference>
<sequence>MRGFDPTTTDFARHCGCYDLVFDPVYETSSRFQELVIADRLEHTDSIVTEPQAKEDLESVYTSLLLLFDDVPLDGTGTETPEPASSSYGLWSRLASPFTWIAPKDLDIPVMVF</sequence>
<reference evidence="1 2" key="1">
    <citation type="submission" date="2024-02" db="EMBL/GenBank/DDBJ databases">
        <title>A draft genome for the cacao thread blight pathogen Marasmius crinis-equi.</title>
        <authorList>
            <person name="Cohen S.P."/>
            <person name="Baruah I.K."/>
            <person name="Amoako-Attah I."/>
            <person name="Bukari Y."/>
            <person name="Meinhardt L.W."/>
            <person name="Bailey B.A."/>
        </authorList>
    </citation>
    <scope>NUCLEOTIDE SEQUENCE [LARGE SCALE GENOMIC DNA]</scope>
    <source>
        <strain evidence="1 2">GH-76</strain>
    </source>
</reference>
<dbReference type="Proteomes" id="UP001465976">
    <property type="component" value="Unassembled WGS sequence"/>
</dbReference>
<proteinExistence type="predicted"/>
<accession>A0ABR3FSD9</accession>
<protein>
    <submittedName>
        <fullName evidence="1">Uncharacterized protein</fullName>
    </submittedName>
</protein>
<gene>
    <name evidence="1" type="ORF">V5O48_003601</name>
</gene>
<evidence type="ECO:0000313" key="2">
    <source>
        <dbReference type="Proteomes" id="UP001465976"/>
    </source>
</evidence>
<comment type="caution">
    <text evidence="1">The sequence shown here is derived from an EMBL/GenBank/DDBJ whole genome shotgun (WGS) entry which is preliminary data.</text>
</comment>
<name>A0ABR3FSD9_9AGAR</name>
<organism evidence="1 2">
    <name type="scientific">Marasmius crinis-equi</name>
    <dbReference type="NCBI Taxonomy" id="585013"/>
    <lineage>
        <taxon>Eukaryota</taxon>
        <taxon>Fungi</taxon>
        <taxon>Dikarya</taxon>
        <taxon>Basidiomycota</taxon>
        <taxon>Agaricomycotina</taxon>
        <taxon>Agaricomycetes</taxon>
        <taxon>Agaricomycetidae</taxon>
        <taxon>Agaricales</taxon>
        <taxon>Marasmiineae</taxon>
        <taxon>Marasmiaceae</taxon>
        <taxon>Marasmius</taxon>
    </lineage>
</organism>